<evidence type="ECO:0000256" key="3">
    <source>
        <dbReference type="SAM" id="Phobius"/>
    </source>
</evidence>
<dbReference type="Proteomes" id="UP001516061">
    <property type="component" value="Unassembled WGS sequence"/>
</dbReference>
<dbReference type="RefSeq" id="WP_173805758.1">
    <property type="nucleotide sequence ID" value="NZ_JABSNM010000010.1"/>
</dbReference>
<keyword evidence="3" id="KW-0812">Transmembrane</keyword>
<dbReference type="SUPFAM" id="SSF55073">
    <property type="entry name" value="Nucleotide cyclase"/>
    <property type="match status" value="1"/>
</dbReference>
<keyword evidence="3" id="KW-1133">Transmembrane helix</keyword>
<dbReference type="SMART" id="SM00267">
    <property type="entry name" value="GGDEF"/>
    <property type="match status" value="1"/>
</dbReference>
<feature type="domain" description="GGDEF" evidence="4">
    <location>
        <begin position="240"/>
        <end position="372"/>
    </location>
</feature>
<accession>A0ABX2G364</accession>
<comment type="catalytic activity">
    <reaction evidence="2">
        <text>2 GTP = 3',3'-c-di-GMP + 2 diphosphate</text>
        <dbReference type="Rhea" id="RHEA:24898"/>
        <dbReference type="ChEBI" id="CHEBI:33019"/>
        <dbReference type="ChEBI" id="CHEBI:37565"/>
        <dbReference type="ChEBI" id="CHEBI:58805"/>
        <dbReference type="EC" id="2.7.7.65"/>
    </reaction>
</comment>
<dbReference type="EMBL" id="JABSNM010000010">
    <property type="protein sequence ID" value="NRT56748.1"/>
    <property type="molecule type" value="Genomic_DNA"/>
</dbReference>
<gene>
    <name evidence="5" type="ORF">HNQ01_002495</name>
</gene>
<dbReference type="PANTHER" id="PTHR45138">
    <property type="entry name" value="REGULATORY COMPONENTS OF SENSORY TRANSDUCTION SYSTEM"/>
    <property type="match status" value="1"/>
</dbReference>
<keyword evidence="6" id="KW-1185">Reference proteome</keyword>
<name>A0ABX2G364_9BURK</name>
<evidence type="ECO:0000313" key="5">
    <source>
        <dbReference type="EMBL" id="NRT56748.1"/>
    </source>
</evidence>
<proteinExistence type="predicted"/>
<evidence type="ECO:0000256" key="2">
    <source>
        <dbReference type="ARBA" id="ARBA00034247"/>
    </source>
</evidence>
<feature type="transmembrane region" description="Helical" evidence="3">
    <location>
        <begin position="82"/>
        <end position="100"/>
    </location>
</feature>
<dbReference type="NCBIfam" id="TIGR00254">
    <property type="entry name" value="GGDEF"/>
    <property type="match status" value="1"/>
</dbReference>
<dbReference type="CDD" id="cd01949">
    <property type="entry name" value="GGDEF"/>
    <property type="match status" value="1"/>
</dbReference>
<dbReference type="Gene3D" id="3.30.70.270">
    <property type="match status" value="1"/>
</dbReference>
<protein>
    <recommendedName>
        <fullName evidence="1">diguanylate cyclase</fullName>
        <ecNumber evidence="1">2.7.7.65</ecNumber>
    </recommendedName>
</protein>
<dbReference type="InterPro" id="IPR050469">
    <property type="entry name" value="Diguanylate_Cyclase"/>
</dbReference>
<sequence>MSTPPILTTSGRALTPQEAVVDTAFWQMLRQFSWAGAAVHLLYIPLFLAFNVKTLAAASVGCVGLLAVATLLQRFGRTQASFWVLLGGVSIDAIFGTWALGWDSGLWWPLVGLMPAIILHTRLTEEIRWRAAICAIAGCATLRLASQVATPLNELPGPMLESLMQANLLMALVMLTRLAGVSRRLTDETTTQLTELLQRDSLTRLDNRRHWTLQAQQRVDARPPVPAAAEGEPAEVPPEALLVVAVADLDGFSVINERCGHEAADRALAGIARVMKDKLRTTDLVGRWGDEEFIVMMGGLEMPDAFERVEALRQRVAQLGVPHAYGQLPVTVTIGLAEVAPDETLGQAIRRAERALAEGKGGGGNQVVSAQPPVVASSARGTAGAEAASAALTDAADA</sequence>
<dbReference type="InterPro" id="IPR000160">
    <property type="entry name" value="GGDEF_dom"/>
</dbReference>
<evidence type="ECO:0000313" key="6">
    <source>
        <dbReference type="Proteomes" id="UP001516061"/>
    </source>
</evidence>
<dbReference type="EC" id="2.7.7.65" evidence="1"/>
<feature type="transmembrane region" description="Helical" evidence="3">
    <location>
        <begin position="56"/>
        <end position="75"/>
    </location>
</feature>
<organism evidence="5 6">
    <name type="scientific">Sphaerotilus uruguayifluvii</name>
    <dbReference type="NCBI Taxonomy" id="2735897"/>
    <lineage>
        <taxon>Bacteria</taxon>
        <taxon>Pseudomonadati</taxon>
        <taxon>Pseudomonadota</taxon>
        <taxon>Betaproteobacteria</taxon>
        <taxon>Burkholderiales</taxon>
        <taxon>Sphaerotilaceae</taxon>
        <taxon>Sphaerotilus</taxon>
    </lineage>
</organism>
<evidence type="ECO:0000259" key="4">
    <source>
        <dbReference type="PROSITE" id="PS50887"/>
    </source>
</evidence>
<dbReference type="InterPro" id="IPR029787">
    <property type="entry name" value="Nucleotide_cyclase"/>
</dbReference>
<reference evidence="5 6" key="1">
    <citation type="submission" date="2020-05" db="EMBL/GenBank/DDBJ databases">
        <title>Genomic Encyclopedia of Type Strains, Phase IV (KMG-V): Genome sequencing to study the core and pangenomes of soil and plant-associated prokaryotes.</title>
        <authorList>
            <person name="Whitman W."/>
        </authorList>
    </citation>
    <scope>NUCLEOTIDE SEQUENCE [LARGE SCALE GENOMIC DNA]</scope>
    <source>
        <strain evidence="5 6">C29</strain>
    </source>
</reference>
<dbReference type="PROSITE" id="PS50887">
    <property type="entry name" value="GGDEF"/>
    <property type="match status" value="1"/>
</dbReference>
<dbReference type="InterPro" id="IPR043128">
    <property type="entry name" value="Rev_trsase/Diguanyl_cyclase"/>
</dbReference>
<dbReference type="PANTHER" id="PTHR45138:SF9">
    <property type="entry name" value="DIGUANYLATE CYCLASE DGCM-RELATED"/>
    <property type="match status" value="1"/>
</dbReference>
<evidence type="ECO:0000256" key="1">
    <source>
        <dbReference type="ARBA" id="ARBA00012528"/>
    </source>
</evidence>
<dbReference type="Pfam" id="PF00990">
    <property type="entry name" value="GGDEF"/>
    <property type="match status" value="1"/>
</dbReference>
<keyword evidence="3" id="KW-0472">Membrane</keyword>
<comment type="caution">
    <text evidence="5">The sequence shown here is derived from an EMBL/GenBank/DDBJ whole genome shotgun (WGS) entry which is preliminary data.</text>
</comment>